<dbReference type="AlphaFoldDB" id="A0A1W0A5B7"/>
<organism evidence="1 2">
    <name type="scientific">Thraustotheca clavata</name>
    <dbReference type="NCBI Taxonomy" id="74557"/>
    <lineage>
        <taxon>Eukaryota</taxon>
        <taxon>Sar</taxon>
        <taxon>Stramenopiles</taxon>
        <taxon>Oomycota</taxon>
        <taxon>Saprolegniomycetes</taxon>
        <taxon>Saprolegniales</taxon>
        <taxon>Achlyaceae</taxon>
        <taxon>Thraustotheca</taxon>
    </lineage>
</organism>
<evidence type="ECO:0000313" key="1">
    <source>
        <dbReference type="EMBL" id="OQS05484.1"/>
    </source>
</evidence>
<gene>
    <name evidence="1" type="ORF">THRCLA_02393</name>
</gene>
<comment type="caution">
    <text evidence="1">The sequence shown here is derived from an EMBL/GenBank/DDBJ whole genome shotgun (WGS) entry which is preliminary data.</text>
</comment>
<proteinExistence type="predicted"/>
<accession>A0A1W0A5B7</accession>
<dbReference type="EMBL" id="JNBS01000451">
    <property type="protein sequence ID" value="OQS05484.1"/>
    <property type="molecule type" value="Genomic_DNA"/>
</dbReference>
<protein>
    <submittedName>
        <fullName evidence="1">Uncharacterized protein</fullName>
    </submittedName>
</protein>
<reference evidence="1 2" key="1">
    <citation type="journal article" date="2014" name="Genome Biol. Evol.">
        <title>The secreted proteins of Achlya hypogyna and Thraustotheca clavata identify the ancestral oomycete secretome and reveal gene acquisitions by horizontal gene transfer.</title>
        <authorList>
            <person name="Misner I."/>
            <person name="Blouin N."/>
            <person name="Leonard G."/>
            <person name="Richards T.A."/>
            <person name="Lane C.E."/>
        </authorList>
    </citation>
    <scope>NUCLEOTIDE SEQUENCE [LARGE SCALE GENOMIC DNA]</scope>
    <source>
        <strain evidence="1 2">ATCC 34112</strain>
    </source>
</reference>
<dbReference type="Proteomes" id="UP000243217">
    <property type="component" value="Unassembled WGS sequence"/>
</dbReference>
<sequence length="154" mass="17318">MRDSFLVKFALGYSSPLTLSSYDCSYHVIQQTSMKMYWPFASDLWAIATNNTLIGGKSLISTSSNFAFNNVSTQNLLIQILTLISPLNAGLTVLESTISPFGVIDMKYSTERSTQPLCYCHKEYKPAHCGGQYLKKNFLQFLPSLVFAKSLHFY</sequence>
<name>A0A1W0A5B7_9STRA</name>
<evidence type="ECO:0000313" key="2">
    <source>
        <dbReference type="Proteomes" id="UP000243217"/>
    </source>
</evidence>
<dbReference type="OrthoDB" id="10603780at2759"/>
<keyword evidence="2" id="KW-1185">Reference proteome</keyword>